<protein>
    <submittedName>
        <fullName evidence="1">Aldouronate transport system substrate-binding protein</fullName>
    </submittedName>
</protein>
<comment type="caution">
    <text evidence="1">The sequence shown here is derived from an EMBL/GenBank/DDBJ whole genome shotgun (WGS) entry which is preliminary data.</text>
</comment>
<dbReference type="InterPro" id="IPR006311">
    <property type="entry name" value="TAT_signal"/>
</dbReference>
<dbReference type="Gene3D" id="3.40.190.10">
    <property type="entry name" value="Periplasmic binding protein-like II"/>
    <property type="match status" value="2"/>
</dbReference>
<gene>
    <name evidence="1" type="ORF">JOE57_003285</name>
</gene>
<dbReference type="PANTHER" id="PTHR43649">
    <property type="entry name" value="ARABINOSE-BINDING PROTEIN-RELATED"/>
    <property type="match status" value="1"/>
</dbReference>
<dbReference type="SUPFAM" id="SSF53850">
    <property type="entry name" value="Periplasmic binding protein-like II"/>
    <property type="match status" value="1"/>
</dbReference>
<reference evidence="1 2" key="1">
    <citation type="submission" date="2021-01" db="EMBL/GenBank/DDBJ databases">
        <title>Sequencing the genomes of 1000 actinobacteria strains.</title>
        <authorList>
            <person name="Klenk H.-P."/>
        </authorList>
    </citation>
    <scope>NUCLEOTIDE SEQUENCE [LARGE SCALE GENOMIC DNA]</scope>
    <source>
        <strain evidence="1 2">DSM 18662</strain>
    </source>
</reference>
<proteinExistence type="predicted"/>
<dbReference type="RefSeq" id="WP_204919678.1">
    <property type="nucleotide sequence ID" value="NZ_BAAAQP010000003.1"/>
</dbReference>
<dbReference type="PANTHER" id="PTHR43649:SF17">
    <property type="entry name" value="ABC TRANSPORTER SOLUTE BINDING PROTEIN-SUGAR TRANSPORT"/>
    <property type="match status" value="1"/>
</dbReference>
<evidence type="ECO:0000313" key="1">
    <source>
        <dbReference type="EMBL" id="MBM7800364.1"/>
    </source>
</evidence>
<dbReference type="EMBL" id="JAFBCF010000001">
    <property type="protein sequence ID" value="MBM7800364.1"/>
    <property type="molecule type" value="Genomic_DNA"/>
</dbReference>
<accession>A0ABS2RMX3</accession>
<evidence type="ECO:0000313" key="2">
    <source>
        <dbReference type="Proteomes" id="UP000704762"/>
    </source>
</evidence>
<dbReference type="Proteomes" id="UP000704762">
    <property type="component" value="Unassembled WGS sequence"/>
</dbReference>
<dbReference type="InterPro" id="IPR050490">
    <property type="entry name" value="Bact_solute-bd_prot1"/>
</dbReference>
<dbReference type="PROSITE" id="PS51318">
    <property type="entry name" value="TAT"/>
    <property type="match status" value="1"/>
</dbReference>
<name>A0ABS2RMX3_9ACTN</name>
<keyword evidence="2" id="KW-1185">Reference proteome</keyword>
<sequence>MSSDVLPGSSSNVSRRAFFKAAGLGLGTVAFPSLLTACTGEKTSSGDKPKGLENVKKVELGEATPGVLYPEGYVGPRATQKKPFHDGSKTFKVVVQQNAQVVGDWNKNGFTKWMEERTGLKVEFQAILTTGSDGSIDLTKVNAMIASGELPDAFLGIPFSNDQISLYGQQGIFVALDDYIETYAPEMRRARTDYPGFKTLTAATDGKTYQFSGINDCFHCRISPGRAWINKKYLDKVGAKMPETTDDLRQVLKLFKDKDPTGKGNIIPFGANVNNQVDRYIMNAFLYNPGGDANGGWMQLKDGKVDFVANKPEWREGLKFLRTLYDDGTLTRDAFTMPDEAFLKAGNQGRLGFVRAYYWGSFIDITFNGNDPWRDYIAVPPLKGPNGVQYAGWDHYGYQSQSLLITSACKNPELLVQWGDYQMELEAIMGAYGGTKDKNWEWAQQGDKGINGKQAVFRLTKFPAPEGQGWDQYSIMYRSNDFRLGQYIDPKKPDFEKDLYEASVGYKPFAEPEDMQVPPLLFDESAAAQKADTAAAIQTHVKQSLAKFSVGELDINDDKAWSDYTKKFDAIGLKAYLDIYQQAYDKRPK</sequence>
<organism evidence="1 2">
    <name type="scientific">Microlunatus panaciterrae</name>
    <dbReference type="NCBI Taxonomy" id="400768"/>
    <lineage>
        <taxon>Bacteria</taxon>
        <taxon>Bacillati</taxon>
        <taxon>Actinomycetota</taxon>
        <taxon>Actinomycetes</taxon>
        <taxon>Propionibacteriales</taxon>
        <taxon>Propionibacteriaceae</taxon>
        <taxon>Microlunatus</taxon>
    </lineage>
</organism>